<name>A0AAQ4DU82_AMBAM</name>
<dbReference type="InterPro" id="IPR020841">
    <property type="entry name" value="PKS_Beta-ketoAc_synthase_dom"/>
</dbReference>
<dbReference type="EMBL" id="JARKHS020026779">
    <property type="protein sequence ID" value="KAK8766022.1"/>
    <property type="molecule type" value="Genomic_DNA"/>
</dbReference>
<dbReference type="GO" id="GO:0006633">
    <property type="term" value="P:fatty acid biosynthetic process"/>
    <property type="evidence" value="ECO:0007669"/>
    <property type="project" value="UniProtKB-KW"/>
</dbReference>
<proteinExistence type="predicted"/>
<dbReference type="GO" id="GO:0004315">
    <property type="term" value="F:3-oxoacyl-[acyl-carrier-protein] synthase activity"/>
    <property type="evidence" value="ECO:0007669"/>
    <property type="project" value="InterPro"/>
</dbReference>
<evidence type="ECO:0000256" key="4">
    <source>
        <dbReference type="ARBA" id="ARBA00022832"/>
    </source>
</evidence>
<evidence type="ECO:0000256" key="9">
    <source>
        <dbReference type="ARBA" id="ARBA00023268"/>
    </source>
</evidence>
<keyword evidence="8" id="KW-0275">Fatty acid biosynthesis</keyword>
<accession>A0AAQ4DU82</accession>
<gene>
    <name evidence="11" type="ORF">V5799_007203</name>
</gene>
<keyword evidence="2" id="KW-0444">Lipid biosynthesis</keyword>
<dbReference type="AlphaFoldDB" id="A0AAQ4DU82"/>
<dbReference type="Proteomes" id="UP001321473">
    <property type="component" value="Unassembled WGS sequence"/>
</dbReference>
<organism evidence="11 12">
    <name type="scientific">Amblyomma americanum</name>
    <name type="common">Lone star tick</name>
    <dbReference type="NCBI Taxonomy" id="6943"/>
    <lineage>
        <taxon>Eukaryota</taxon>
        <taxon>Metazoa</taxon>
        <taxon>Ecdysozoa</taxon>
        <taxon>Arthropoda</taxon>
        <taxon>Chelicerata</taxon>
        <taxon>Arachnida</taxon>
        <taxon>Acari</taxon>
        <taxon>Parasitiformes</taxon>
        <taxon>Ixodida</taxon>
        <taxon>Ixodoidea</taxon>
        <taxon>Ixodidae</taxon>
        <taxon>Amblyomminae</taxon>
        <taxon>Amblyomma</taxon>
    </lineage>
</organism>
<evidence type="ECO:0000256" key="6">
    <source>
        <dbReference type="ARBA" id="ARBA00023002"/>
    </source>
</evidence>
<keyword evidence="5" id="KW-0521">NADP</keyword>
<evidence type="ECO:0000313" key="11">
    <source>
        <dbReference type="EMBL" id="KAK8766022.1"/>
    </source>
</evidence>
<keyword evidence="12" id="KW-1185">Reference proteome</keyword>
<evidence type="ECO:0000256" key="7">
    <source>
        <dbReference type="ARBA" id="ARBA00023098"/>
    </source>
</evidence>
<comment type="caution">
    <text evidence="11">The sequence shown here is derived from an EMBL/GenBank/DDBJ whole genome shotgun (WGS) entry which is preliminary data.</text>
</comment>
<keyword evidence="7" id="KW-0443">Lipid metabolism</keyword>
<keyword evidence="3" id="KW-0808">Transferase</keyword>
<dbReference type="PANTHER" id="PTHR43775">
    <property type="entry name" value="FATTY ACID SYNTHASE"/>
    <property type="match status" value="1"/>
</dbReference>
<feature type="domain" description="Ketosynthase family 3 (KS3)" evidence="10">
    <location>
        <begin position="1"/>
        <end position="111"/>
    </location>
</feature>
<keyword evidence="9" id="KW-0511">Multifunctional enzyme</keyword>
<evidence type="ECO:0000259" key="10">
    <source>
        <dbReference type="PROSITE" id="PS52004"/>
    </source>
</evidence>
<evidence type="ECO:0000256" key="8">
    <source>
        <dbReference type="ARBA" id="ARBA00023160"/>
    </source>
</evidence>
<dbReference type="PROSITE" id="PS52004">
    <property type="entry name" value="KS3_2"/>
    <property type="match status" value="1"/>
</dbReference>
<dbReference type="Pfam" id="PF00109">
    <property type="entry name" value="ketoacyl-synt"/>
    <property type="match status" value="2"/>
</dbReference>
<evidence type="ECO:0000256" key="3">
    <source>
        <dbReference type="ARBA" id="ARBA00022679"/>
    </source>
</evidence>
<dbReference type="InterPro" id="IPR016039">
    <property type="entry name" value="Thiolase-like"/>
</dbReference>
<sequence>MDNEDIAITGLSARFPQADDLAEFKEKLYAGFDFITADEARWPRGPSVTVDTACSSTITALNQAILALRCGQCEAAIVAGCMISLKPTTAVGFMKLGMLSPDGMCKAFDSR</sequence>
<reference evidence="11 12" key="1">
    <citation type="journal article" date="2023" name="Arcadia Sci">
        <title>De novo assembly of a long-read Amblyomma americanum tick genome.</title>
        <authorList>
            <person name="Chou S."/>
            <person name="Poskanzer K.E."/>
            <person name="Rollins M."/>
            <person name="Thuy-Boun P.S."/>
        </authorList>
    </citation>
    <scope>NUCLEOTIDE SEQUENCE [LARGE SCALE GENOMIC DNA]</scope>
    <source>
        <strain evidence="11">F_SG_1</strain>
        <tissue evidence="11">Salivary glands</tissue>
    </source>
</reference>
<keyword evidence="6" id="KW-0560">Oxidoreductase</keyword>
<evidence type="ECO:0000256" key="1">
    <source>
        <dbReference type="ARBA" id="ARBA00022450"/>
    </source>
</evidence>
<dbReference type="InterPro" id="IPR014030">
    <property type="entry name" value="Ketoacyl_synth_N"/>
</dbReference>
<keyword evidence="4" id="KW-0276">Fatty acid metabolism</keyword>
<protein>
    <recommendedName>
        <fullName evidence="10">Ketosynthase family 3 (KS3) domain-containing protein</fullName>
    </recommendedName>
</protein>
<keyword evidence="1" id="KW-0596">Phosphopantetheine</keyword>
<dbReference type="GO" id="GO:0004312">
    <property type="term" value="F:fatty acid synthase activity"/>
    <property type="evidence" value="ECO:0007669"/>
    <property type="project" value="TreeGrafter"/>
</dbReference>
<evidence type="ECO:0000313" key="12">
    <source>
        <dbReference type="Proteomes" id="UP001321473"/>
    </source>
</evidence>
<dbReference type="SUPFAM" id="SSF53901">
    <property type="entry name" value="Thiolase-like"/>
    <property type="match status" value="1"/>
</dbReference>
<evidence type="ECO:0000256" key="2">
    <source>
        <dbReference type="ARBA" id="ARBA00022516"/>
    </source>
</evidence>
<feature type="non-terminal residue" evidence="11">
    <location>
        <position position="111"/>
    </location>
</feature>
<dbReference type="GO" id="GO:0016491">
    <property type="term" value="F:oxidoreductase activity"/>
    <property type="evidence" value="ECO:0007669"/>
    <property type="project" value="UniProtKB-KW"/>
</dbReference>
<dbReference type="PROSITE" id="PS00606">
    <property type="entry name" value="KS3_1"/>
    <property type="match status" value="1"/>
</dbReference>
<dbReference type="PANTHER" id="PTHR43775:SF7">
    <property type="entry name" value="FATTY ACID SYNTHASE"/>
    <property type="match status" value="1"/>
</dbReference>
<dbReference type="Gene3D" id="3.40.47.10">
    <property type="match status" value="2"/>
</dbReference>
<dbReference type="InterPro" id="IPR018201">
    <property type="entry name" value="Ketoacyl_synth_AS"/>
</dbReference>
<dbReference type="InterPro" id="IPR050091">
    <property type="entry name" value="PKS_NRPS_Biosynth_Enz"/>
</dbReference>
<evidence type="ECO:0000256" key="5">
    <source>
        <dbReference type="ARBA" id="ARBA00022857"/>
    </source>
</evidence>